<evidence type="ECO:0000256" key="3">
    <source>
        <dbReference type="ARBA" id="ARBA00022989"/>
    </source>
</evidence>
<dbReference type="Pfam" id="PF00528">
    <property type="entry name" value="BPD_transp_1"/>
    <property type="match status" value="1"/>
</dbReference>
<dbReference type="EMBL" id="CAACYI010000001">
    <property type="protein sequence ID" value="VFB15539.1"/>
    <property type="molecule type" value="Genomic_DNA"/>
</dbReference>
<gene>
    <name evidence="7" type="primary">pstA</name>
    <name evidence="7" type="ORF">NCTC13150_00035</name>
</gene>
<keyword evidence="8" id="KW-1185">Reference proteome</keyword>
<protein>
    <submittedName>
        <fullName evidence="7">Phosphate transport system permease protein pstA</fullName>
    </submittedName>
</protein>
<evidence type="ECO:0000256" key="5">
    <source>
        <dbReference type="RuleBase" id="RU363032"/>
    </source>
</evidence>
<dbReference type="AlphaFoldDB" id="A0A8H2QX81"/>
<accession>A0A8H2QX81</accession>
<evidence type="ECO:0000256" key="4">
    <source>
        <dbReference type="ARBA" id="ARBA00023136"/>
    </source>
</evidence>
<evidence type="ECO:0000256" key="2">
    <source>
        <dbReference type="ARBA" id="ARBA00022692"/>
    </source>
</evidence>
<dbReference type="RefSeq" id="WP_131747860.1">
    <property type="nucleotide sequence ID" value="NZ_CAACYI010000001.1"/>
</dbReference>
<comment type="subcellular location">
    <subcellularLocation>
        <location evidence="5">Cell membrane</location>
        <topology evidence="5">Multi-pass membrane protein</topology>
    </subcellularLocation>
    <subcellularLocation>
        <location evidence="1">Membrane</location>
        <topology evidence="1">Multi-pass membrane protein</topology>
    </subcellularLocation>
</comment>
<dbReference type="InterPro" id="IPR035906">
    <property type="entry name" value="MetI-like_sf"/>
</dbReference>
<evidence type="ECO:0000259" key="6">
    <source>
        <dbReference type="PROSITE" id="PS50928"/>
    </source>
</evidence>
<keyword evidence="3 5" id="KW-1133">Transmembrane helix</keyword>
<dbReference type="Proteomes" id="UP000377798">
    <property type="component" value="Unassembled WGS sequence"/>
</dbReference>
<dbReference type="Gene3D" id="1.10.3720.10">
    <property type="entry name" value="MetI-like"/>
    <property type="match status" value="1"/>
</dbReference>
<comment type="caution">
    <text evidence="7">The sequence shown here is derived from an EMBL/GenBank/DDBJ whole genome shotgun (WGS) entry which is preliminary data.</text>
</comment>
<dbReference type="GO" id="GO:0055085">
    <property type="term" value="P:transmembrane transport"/>
    <property type="evidence" value="ECO:0007669"/>
    <property type="project" value="InterPro"/>
</dbReference>
<organism evidence="7 8">
    <name type="scientific">Urinicoccus massiliensis</name>
    <dbReference type="NCBI Taxonomy" id="1723382"/>
    <lineage>
        <taxon>Bacteria</taxon>
        <taxon>Bacillati</taxon>
        <taxon>Bacillota</taxon>
        <taxon>Tissierellia</taxon>
        <taxon>Tissierellales</taxon>
        <taxon>Peptoniphilaceae</taxon>
        <taxon>Urinicoccus</taxon>
    </lineage>
</organism>
<dbReference type="InterPro" id="IPR000515">
    <property type="entry name" value="MetI-like"/>
</dbReference>
<dbReference type="PROSITE" id="PS50928">
    <property type="entry name" value="ABC_TM1"/>
    <property type="match status" value="1"/>
</dbReference>
<dbReference type="GO" id="GO:0005886">
    <property type="term" value="C:plasma membrane"/>
    <property type="evidence" value="ECO:0007669"/>
    <property type="project" value="UniProtKB-SubCell"/>
</dbReference>
<evidence type="ECO:0000313" key="8">
    <source>
        <dbReference type="Proteomes" id="UP000377798"/>
    </source>
</evidence>
<dbReference type="PANTHER" id="PTHR43470:SF4">
    <property type="entry name" value="ABC TRANSPORTER PERMEASE PROTEIN YQGI-RELATED"/>
    <property type="match status" value="1"/>
</dbReference>
<name>A0A8H2QX81_9FIRM</name>
<sequence>MIKNAVDLKVIENAKKKDALARTLVSIFALLFFIVVGFFVFSVIFRGLRDFDLSFFGGRRGLLGVLWNTVYLTILSLLISVPLGVATGIYLSYYSDSKSALNTILRAGLRTLSGLPSIVVGLFGYLAFVLFTGTQWSLWAGALTVSILNIPLMATSTEEALDEIDSSIYFGSMALGATREQTLIHVLLPQCLHRLVTGVVLSAGRVVAEAAALMYTAGSTSDILFSGVDFNSPLNAFNPNRPGKTLALHIWGARTQAHHATASQEANVASALLLILVVAISLTAYFVKVHWSKKLEGGKNQ</sequence>
<proteinExistence type="inferred from homology"/>
<feature type="transmembrane region" description="Helical" evidence="5">
    <location>
        <begin position="20"/>
        <end position="45"/>
    </location>
</feature>
<keyword evidence="2 5" id="KW-0812">Transmembrane</keyword>
<feature type="transmembrane region" description="Helical" evidence="5">
    <location>
        <begin position="65"/>
        <end position="91"/>
    </location>
</feature>
<evidence type="ECO:0000313" key="7">
    <source>
        <dbReference type="EMBL" id="VFB15539.1"/>
    </source>
</evidence>
<keyword evidence="5" id="KW-0813">Transport</keyword>
<dbReference type="PANTHER" id="PTHR43470">
    <property type="entry name" value="PHOSPHATE TRANSPORT SYSTEM PERMEASE PROTEIN PSTA-RELATED"/>
    <property type="match status" value="1"/>
</dbReference>
<reference evidence="7 8" key="1">
    <citation type="submission" date="2019-02" db="EMBL/GenBank/DDBJ databases">
        <authorList>
            <consortium name="Pathogen Informatics"/>
        </authorList>
    </citation>
    <scope>NUCLEOTIDE SEQUENCE [LARGE SCALE GENOMIC DNA]</scope>
    <source>
        <strain evidence="7 8">3012STDY7089603</strain>
    </source>
</reference>
<evidence type="ECO:0000256" key="1">
    <source>
        <dbReference type="ARBA" id="ARBA00004141"/>
    </source>
</evidence>
<feature type="transmembrane region" description="Helical" evidence="5">
    <location>
        <begin position="112"/>
        <end position="130"/>
    </location>
</feature>
<dbReference type="CDD" id="cd06261">
    <property type="entry name" value="TM_PBP2"/>
    <property type="match status" value="1"/>
</dbReference>
<feature type="domain" description="ABC transmembrane type-1" evidence="6">
    <location>
        <begin position="66"/>
        <end position="284"/>
    </location>
</feature>
<dbReference type="SUPFAM" id="SSF161098">
    <property type="entry name" value="MetI-like"/>
    <property type="match status" value="1"/>
</dbReference>
<feature type="transmembrane region" description="Helical" evidence="5">
    <location>
        <begin position="268"/>
        <end position="287"/>
    </location>
</feature>
<keyword evidence="4 5" id="KW-0472">Membrane</keyword>
<comment type="similarity">
    <text evidence="5">Belongs to the binding-protein-dependent transport system permease family.</text>
</comment>